<proteinExistence type="inferred from homology"/>
<evidence type="ECO:0000313" key="10">
    <source>
        <dbReference type="Ensembl" id="ENSMODP00000056695.1"/>
    </source>
</evidence>
<evidence type="ECO:0000256" key="8">
    <source>
        <dbReference type="ARBA" id="ARBA00048439"/>
    </source>
</evidence>
<accession>A0A5F8H9L6</accession>
<dbReference type="PANTHER" id="PTHR13615:SF3">
    <property type="entry name" value="GLYCOSYLTRANSFERASE-LIKE DOMAIN-CONTAINING PROTEIN 1"/>
    <property type="match status" value="1"/>
</dbReference>
<comment type="similarity">
    <text evidence="1">Belongs to the glycosyltransferase group 1 family. Glycosyltransferase 4 subfamily.</text>
</comment>
<comment type="catalytic activity">
    <reaction evidence="8">
        <text>queuosine(34) in tRNA(Asp) + GDP-alpha-D-mannose = O-4''-alpha-D-mannosylqueuosine(34) in tRNA(Asp) + GDP + H(+)</text>
        <dbReference type="Rhea" id="RHEA:12885"/>
        <dbReference type="Rhea" id="RHEA-COMP:18572"/>
        <dbReference type="Rhea" id="RHEA-COMP:18581"/>
        <dbReference type="ChEBI" id="CHEBI:15378"/>
        <dbReference type="ChEBI" id="CHEBI:57527"/>
        <dbReference type="ChEBI" id="CHEBI:58189"/>
        <dbReference type="ChEBI" id="CHEBI:194431"/>
        <dbReference type="ChEBI" id="CHEBI:194442"/>
        <dbReference type="EC" id="2.4.1.110"/>
    </reaction>
    <physiologicalReaction direction="left-to-right" evidence="8">
        <dbReference type="Rhea" id="RHEA:12886"/>
    </physiologicalReaction>
</comment>
<gene>
    <name evidence="10" type="primary">GTDC1</name>
</gene>
<evidence type="ECO:0000256" key="5">
    <source>
        <dbReference type="ARBA" id="ARBA00044539"/>
    </source>
</evidence>
<reference evidence="10" key="3">
    <citation type="submission" date="2025-09" db="UniProtKB">
        <authorList>
            <consortium name="Ensembl"/>
        </authorList>
    </citation>
    <scope>IDENTIFICATION</scope>
</reference>
<dbReference type="Pfam" id="PF12038">
    <property type="entry name" value="QTMAN_N"/>
    <property type="match status" value="1"/>
</dbReference>
<evidence type="ECO:0000256" key="3">
    <source>
        <dbReference type="ARBA" id="ARBA00022679"/>
    </source>
</evidence>
<dbReference type="GO" id="GO:0016438">
    <property type="term" value="F:tRNA-queuosine(34) beta-mannosyltransferase activity"/>
    <property type="evidence" value="ECO:0007669"/>
    <property type="project" value="UniProtKB-EC"/>
</dbReference>
<evidence type="ECO:0000313" key="11">
    <source>
        <dbReference type="Proteomes" id="UP000002280"/>
    </source>
</evidence>
<keyword evidence="2" id="KW-0328">Glycosyltransferase</keyword>
<dbReference type="Proteomes" id="UP000002280">
    <property type="component" value="Chromosome 4"/>
</dbReference>
<reference evidence="10" key="2">
    <citation type="submission" date="2025-08" db="UniProtKB">
        <authorList>
            <consortium name="Ensembl"/>
        </authorList>
    </citation>
    <scope>IDENTIFICATION</scope>
</reference>
<evidence type="ECO:0000256" key="1">
    <source>
        <dbReference type="ARBA" id="ARBA00009481"/>
    </source>
</evidence>
<reference evidence="10 11" key="1">
    <citation type="journal article" date="2007" name="Nature">
        <title>Genome of the marsupial Monodelphis domestica reveals innovation in non-coding sequences.</title>
        <authorList>
            <person name="Mikkelsen T.S."/>
            <person name="Wakefield M.J."/>
            <person name="Aken B."/>
            <person name="Amemiya C.T."/>
            <person name="Chang J.L."/>
            <person name="Duke S."/>
            <person name="Garber M."/>
            <person name="Gentles A.J."/>
            <person name="Goodstadt L."/>
            <person name="Heger A."/>
            <person name="Jurka J."/>
            <person name="Kamal M."/>
            <person name="Mauceli E."/>
            <person name="Searle S.M."/>
            <person name="Sharpe T."/>
            <person name="Baker M.L."/>
            <person name="Batzer M.A."/>
            <person name="Benos P.V."/>
            <person name="Belov K."/>
            <person name="Clamp M."/>
            <person name="Cook A."/>
            <person name="Cuff J."/>
            <person name="Das R."/>
            <person name="Davidow L."/>
            <person name="Deakin J.E."/>
            <person name="Fazzari M.J."/>
            <person name="Glass J.L."/>
            <person name="Grabherr M."/>
            <person name="Greally J.M."/>
            <person name="Gu W."/>
            <person name="Hore T.A."/>
            <person name="Huttley G.A."/>
            <person name="Kleber M."/>
            <person name="Jirtle R.L."/>
            <person name="Koina E."/>
            <person name="Lee J.T."/>
            <person name="Mahony S."/>
            <person name="Marra M.A."/>
            <person name="Miller R.D."/>
            <person name="Nicholls R.D."/>
            <person name="Oda M."/>
            <person name="Papenfuss A.T."/>
            <person name="Parra Z.E."/>
            <person name="Pollock D.D."/>
            <person name="Ray D.A."/>
            <person name="Schein J.E."/>
            <person name="Speed T.P."/>
            <person name="Thompson K."/>
            <person name="VandeBerg J.L."/>
            <person name="Wade C.M."/>
            <person name="Walker J.A."/>
            <person name="Waters P.D."/>
            <person name="Webber C."/>
            <person name="Weidman J.R."/>
            <person name="Xie X."/>
            <person name="Zody M.C."/>
            <person name="Baldwin J."/>
            <person name="Abdouelleil A."/>
            <person name="Abdulkadir J."/>
            <person name="Abebe A."/>
            <person name="Abera B."/>
            <person name="Abreu J."/>
            <person name="Acer S.C."/>
            <person name="Aftuck L."/>
            <person name="Alexander A."/>
            <person name="An P."/>
            <person name="Anderson E."/>
            <person name="Anderson S."/>
            <person name="Arachi H."/>
            <person name="Azer M."/>
            <person name="Bachantsang P."/>
            <person name="Barry A."/>
            <person name="Bayul T."/>
            <person name="Berlin A."/>
            <person name="Bessette D."/>
            <person name="Bloom T."/>
            <person name="Bloom T."/>
            <person name="Boguslavskiy L."/>
            <person name="Bonnet C."/>
            <person name="Boukhgalter B."/>
            <person name="Bourzgui I."/>
            <person name="Brown A."/>
            <person name="Cahill P."/>
            <person name="Channer S."/>
            <person name="Cheshatsang Y."/>
            <person name="Chuda L."/>
            <person name="Citroen M."/>
            <person name="Collymore A."/>
            <person name="Cooke P."/>
            <person name="Costello M."/>
            <person name="D'Aco K."/>
            <person name="Daza R."/>
            <person name="De Haan G."/>
            <person name="DeGray S."/>
            <person name="DeMaso C."/>
            <person name="Dhargay N."/>
            <person name="Dooley K."/>
            <person name="Dooley E."/>
            <person name="Doricent M."/>
            <person name="Dorje P."/>
            <person name="Dorjee K."/>
            <person name="Dupes A."/>
            <person name="Elong R."/>
            <person name="Falk J."/>
            <person name="Farina A."/>
            <person name="Faro S."/>
            <person name="Ferguson D."/>
            <person name="Fisher S."/>
            <person name="Foley C.D."/>
            <person name="Franke A."/>
            <person name="Friedrich D."/>
            <person name="Gadbois L."/>
            <person name="Gearin G."/>
            <person name="Gearin C.R."/>
            <person name="Giannoukos G."/>
            <person name="Goode T."/>
            <person name="Graham J."/>
            <person name="Grandbois E."/>
            <person name="Grewal S."/>
            <person name="Gyaltsen K."/>
            <person name="Hafez N."/>
            <person name="Hagos B."/>
            <person name="Hall J."/>
            <person name="Henson C."/>
            <person name="Hollinger A."/>
            <person name="Honan T."/>
            <person name="Huard M.D."/>
            <person name="Hughes L."/>
            <person name="Hurhula B."/>
            <person name="Husby M.E."/>
            <person name="Kamat A."/>
            <person name="Kanga B."/>
            <person name="Kashin S."/>
            <person name="Khazanovich D."/>
            <person name="Kisner P."/>
            <person name="Lance K."/>
            <person name="Lara M."/>
            <person name="Lee W."/>
            <person name="Lennon N."/>
            <person name="Letendre F."/>
            <person name="LeVine R."/>
            <person name="Lipovsky A."/>
            <person name="Liu X."/>
            <person name="Liu J."/>
            <person name="Liu S."/>
            <person name="Lokyitsang T."/>
            <person name="Lokyitsang Y."/>
            <person name="Lubonja R."/>
            <person name="Lui A."/>
            <person name="MacDonald P."/>
            <person name="Magnisalis V."/>
            <person name="Maru K."/>
            <person name="Matthews C."/>
            <person name="McCusker W."/>
            <person name="McDonough S."/>
            <person name="Mehta T."/>
            <person name="Meldrim J."/>
            <person name="Meneus L."/>
            <person name="Mihai O."/>
            <person name="Mihalev A."/>
            <person name="Mihova T."/>
            <person name="Mittelman R."/>
            <person name="Mlenga V."/>
            <person name="Montmayeur A."/>
            <person name="Mulrain L."/>
            <person name="Navidi A."/>
            <person name="Naylor J."/>
            <person name="Negash T."/>
            <person name="Nguyen T."/>
            <person name="Nguyen N."/>
            <person name="Nicol R."/>
            <person name="Norbu C."/>
            <person name="Norbu N."/>
            <person name="Novod N."/>
            <person name="O'Neill B."/>
            <person name="Osman S."/>
            <person name="Markiewicz E."/>
            <person name="Oyono O.L."/>
            <person name="Patti C."/>
            <person name="Phunkhang P."/>
            <person name="Pierre F."/>
            <person name="Priest M."/>
            <person name="Raghuraman S."/>
            <person name="Rege F."/>
            <person name="Reyes R."/>
            <person name="Rise C."/>
            <person name="Rogov P."/>
            <person name="Ross K."/>
            <person name="Ryan E."/>
            <person name="Settipalli S."/>
            <person name="Shea T."/>
            <person name="Sherpa N."/>
            <person name="Shi L."/>
            <person name="Shih D."/>
            <person name="Sparrow T."/>
            <person name="Spaulding J."/>
            <person name="Stalker J."/>
            <person name="Stange-Thomann N."/>
            <person name="Stavropoulos S."/>
            <person name="Stone C."/>
            <person name="Strader C."/>
            <person name="Tesfaye S."/>
            <person name="Thomson T."/>
            <person name="Thoulutsang Y."/>
            <person name="Thoulutsang D."/>
            <person name="Topham K."/>
            <person name="Topping I."/>
            <person name="Tsamla T."/>
            <person name="Vassiliev H."/>
            <person name="Vo A."/>
            <person name="Wangchuk T."/>
            <person name="Wangdi T."/>
            <person name="Weiand M."/>
            <person name="Wilkinson J."/>
            <person name="Wilson A."/>
            <person name="Yadav S."/>
            <person name="Young G."/>
            <person name="Yu Q."/>
            <person name="Zembek L."/>
            <person name="Zhong D."/>
            <person name="Zimmer A."/>
            <person name="Zwirko Z."/>
            <person name="Jaffe D.B."/>
            <person name="Alvarez P."/>
            <person name="Brockman W."/>
            <person name="Butler J."/>
            <person name="Chin C."/>
            <person name="Gnerre S."/>
            <person name="MacCallum I."/>
            <person name="Graves J.A."/>
            <person name="Ponting C.P."/>
            <person name="Breen M."/>
            <person name="Samollow P.B."/>
            <person name="Lander E.S."/>
            <person name="Lindblad-Toh K."/>
        </authorList>
    </citation>
    <scope>NUCLEOTIDE SEQUENCE [LARGE SCALE GENOMIC DNA]</scope>
</reference>
<dbReference type="GeneTree" id="ENSGT00390000006631"/>
<protein>
    <recommendedName>
        <fullName evidence="5">tRNA-queuosine alpha-mannosyltransferase</fullName>
        <ecNumber evidence="4">2.4.1.110</ecNumber>
    </recommendedName>
    <alternativeName>
        <fullName evidence="6">Glycosyltransferase-like domain-containing protein 1</fullName>
    </alternativeName>
</protein>
<dbReference type="PANTHER" id="PTHR13615">
    <property type="entry name" value="GLYCOSYLTRANSFERASE-LIKE 1"/>
    <property type="match status" value="1"/>
</dbReference>
<evidence type="ECO:0000256" key="2">
    <source>
        <dbReference type="ARBA" id="ARBA00022676"/>
    </source>
</evidence>
<feature type="domain" description="tRNA-queuosine alpha-mannosyltransferase N-terminal" evidence="9">
    <location>
        <begin position="2"/>
        <end position="167"/>
    </location>
</feature>
<evidence type="ECO:0000259" key="9">
    <source>
        <dbReference type="Pfam" id="PF12038"/>
    </source>
</evidence>
<evidence type="ECO:0000256" key="6">
    <source>
        <dbReference type="ARBA" id="ARBA00044567"/>
    </source>
</evidence>
<organism evidence="10 11">
    <name type="scientific">Monodelphis domestica</name>
    <name type="common">Gray short-tailed opossum</name>
    <dbReference type="NCBI Taxonomy" id="13616"/>
    <lineage>
        <taxon>Eukaryota</taxon>
        <taxon>Metazoa</taxon>
        <taxon>Chordata</taxon>
        <taxon>Craniata</taxon>
        <taxon>Vertebrata</taxon>
        <taxon>Euteleostomi</taxon>
        <taxon>Mammalia</taxon>
        <taxon>Metatheria</taxon>
        <taxon>Didelphimorphia</taxon>
        <taxon>Didelphidae</taxon>
        <taxon>Monodelphis</taxon>
    </lineage>
</organism>
<sequence length="377" mass="43825">MSILIIEAFYGGSHKQLVDLLQEEIEDCVLYTLPAKKWHWRARTSALYFSQNVPVSDNYRILFASSVLNLTELTALRPDLGKLKKVLYFHENQLVYPVQKCQERDFQYGYNQILSCLVADVVVFNSAFNMESFLTSIGKFMKLIPDHRPKNLESIIRPKCQVLYFPIKFPDVSRFMPKHKMTHFKKTFGLKGNEDDTPLTGLPFQQKIRVMESLMKNSHLNLESGLCEVPSGPHTTQQDSLSNPLPKLEELSKTSLSKNSDPCQEDKQHVTFNLCNILSATDEHLRPLHIVWPHRWLEAVYCGCYPLCPKDLVYPEIFPAEYLYSTPEQLFKRLQNFCKRPDIIRKHLYKGEMARFSWAALRGKFRSLLTTEPREDL</sequence>
<dbReference type="AlphaFoldDB" id="A0A5F8H9L6"/>
<dbReference type="InterPro" id="IPR022701">
    <property type="entry name" value="QTMAN_N"/>
</dbReference>
<evidence type="ECO:0000256" key="7">
    <source>
        <dbReference type="ARBA" id="ARBA00045402"/>
    </source>
</evidence>
<dbReference type="Bgee" id="ENSMODG00000003084">
    <property type="expression patterns" value="Expressed in skeletal muscle tissue and 20 other cell types or tissues"/>
</dbReference>
<evidence type="ECO:0000256" key="4">
    <source>
        <dbReference type="ARBA" id="ARBA00044517"/>
    </source>
</evidence>
<comment type="function">
    <text evidence="7">Glycosyltransferase that specifically catalyzes mannosylation of cytoplasmic tRNA(Asp) modified with queuosine at position 34 (queuosine(34)). Mannosylates the cyclopentene moiety of queuosine(34) in tRNA(Asp) to form mannosyl-queuosine(34). Mannosylation of queuosine(34) in tRNA(Asp) is required to slow-down elongation at cognate codons, GAC and GAU, thereby regulating protein translation.</text>
</comment>
<dbReference type="Ensembl" id="ENSMODT00000071432.1">
    <property type="protein sequence ID" value="ENSMODP00000056695.1"/>
    <property type="gene ID" value="ENSMODG00000003084.4"/>
</dbReference>
<keyword evidence="11" id="KW-1185">Reference proteome</keyword>
<dbReference type="InterPro" id="IPR051862">
    <property type="entry name" value="GT-like_domain_containing_1"/>
</dbReference>
<keyword evidence="3" id="KW-0808">Transferase</keyword>
<dbReference type="EC" id="2.4.1.110" evidence="4"/>
<name>A0A5F8H9L6_MONDO</name>